<dbReference type="InterPro" id="IPR016794">
    <property type="entry name" value="UCP21603_acetyltransf"/>
</dbReference>
<dbReference type="Pfam" id="PF00583">
    <property type="entry name" value="Acetyltransf_1"/>
    <property type="match status" value="1"/>
</dbReference>
<feature type="domain" description="N-acetyltransferase" evidence="1">
    <location>
        <begin position="145"/>
        <end position="286"/>
    </location>
</feature>
<dbReference type="InterPro" id="IPR025289">
    <property type="entry name" value="DUF4081"/>
</dbReference>
<dbReference type="PROSITE" id="PS51186">
    <property type="entry name" value="GNAT"/>
    <property type="match status" value="1"/>
</dbReference>
<gene>
    <name evidence="2" type="ORF">UFOPK1446_00667</name>
    <name evidence="3" type="ORF">UFOPK1939_00307</name>
    <name evidence="4" type="ORF">UFOPK2938_00027</name>
</gene>
<protein>
    <submittedName>
        <fullName evidence="2">Unannotated protein</fullName>
    </submittedName>
</protein>
<dbReference type="SUPFAM" id="SSF55729">
    <property type="entry name" value="Acyl-CoA N-acyltransferases (Nat)"/>
    <property type="match status" value="1"/>
</dbReference>
<evidence type="ECO:0000259" key="1">
    <source>
        <dbReference type="PROSITE" id="PS51186"/>
    </source>
</evidence>
<dbReference type="AlphaFoldDB" id="A0A6J6C1T0"/>
<accession>A0A6J6C1T0</accession>
<dbReference type="PIRSF" id="PIRSF021603">
    <property type="entry name" value="UCP21603_acetyltransf"/>
    <property type="match status" value="1"/>
</dbReference>
<evidence type="ECO:0000313" key="4">
    <source>
        <dbReference type="EMBL" id="CAB4768466.1"/>
    </source>
</evidence>
<dbReference type="InterPro" id="IPR016181">
    <property type="entry name" value="Acyl_CoA_acyltransferase"/>
</dbReference>
<dbReference type="EMBL" id="CAEZVF010000028">
    <property type="protein sequence ID" value="CAB4617501.1"/>
    <property type="molecule type" value="Genomic_DNA"/>
</dbReference>
<dbReference type="InterPro" id="IPR000182">
    <property type="entry name" value="GNAT_dom"/>
</dbReference>
<evidence type="ECO:0000313" key="2">
    <source>
        <dbReference type="EMBL" id="CAB4545342.1"/>
    </source>
</evidence>
<dbReference type="Pfam" id="PF13312">
    <property type="entry name" value="DUF4081"/>
    <property type="match status" value="1"/>
</dbReference>
<dbReference type="EMBL" id="CAEZZX010000003">
    <property type="protein sequence ID" value="CAB4768466.1"/>
    <property type="molecule type" value="Genomic_DNA"/>
</dbReference>
<dbReference type="Gene3D" id="3.40.630.30">
    <property type="match status" value="1"/>
</dbReference>
<proteinExistence type="predicted"/>
<sequence>MTTDEHALATSSLRELTPRDLPDLQQLLDRDPVRHCFVAHRVHASAMQSWRMGGQVWGWFEGERLVSAMYNGANLVPVEATEAALFAFADRSRKFGRRCSSMVGPADEVAELWRLLAPSWGPARDERTNQPVMTLTQAGAIEPDPLVRLVREDELDILLPACIDMFTEEVGVSPIHGESMNVYRARIADVIRSGRALARIEDGRVIFKAEIGAVSAQACQVQGVWIDPHMRGLGMAAPGMAAVANYAQTHMAPAVSLYVNDYNTPARRAYLRAGFTQTDTFASILF</sequence>
<organism evidence="2">
    <name type="scientific">freshwater metagenome</name>
    <dbReference type="NCBI Taxonomy" id="449393"/>
    <lineage>
        <taxon>unclassified sequences</taxon>
        <taxon>metagenomes</taxon>
        <taxon>ecological metagenomes</taxon>
    </lineage>
</organism>
<dbReference type="GO" id="GO:0016747">
    <property type="term" value="F:acyltransferase activity, transferring groups other than amino-acyl groups"/>
    <property type="evidence" value="ECO:0007669"/>
    <property type="project" value="InterPro"/>
</dbReference>
<name>A0A6J6C1T0_9ZZZZ</name>
<evidence type="ECO:0000313" key="3">
    <source>
        <dbReference type="EMBL" id="CAB4617501.1"/>
    </source>
</evidence>
<dbReference type="EMBL" id="CAEZSO010000121">
    <property type="protein sequence ID" value="CAB4545342.1"/>
    <property type="molecule type" value="Genomic_DNA"/>
</dbReference>
<reference evidence="2" key="1">
    <citation type="submission" date="2020-05" db="EMBL/GenBank/DDBJ databases">
        <authorList>
            <person name="Chiriac C."/>
            <person name="Salcher M."/>
            <person name="Ghai R."/>
            <person name="Kavagutti S V."/>
        </authorList>
    </citation>
    <scope>NUCLEOTIDE SEQUENCE</scope>
</reference>